<evidence type="ECO:0000256" key="2">
    <source>
        <dbReference type="ARBA" id="ARBA00009639"/>
    </source>
</evidence>
<feature type="coiled-coil region" evidence="8">
    <location>
        <begin position="691"/>
        <end position="725"/>
    </location>
</feature>
<evidence type="ECO:0000256" key="9">
    <source>
        <dbReference type="SAM" id="MobiDB-lite"/>
    </source>
</evidence>
<evidence type="ECO:0000313" key="12">
    <source>
        <dbReference type="Proteomes" id="UP000694920"/>
    </source>
</evidence>
<feature type="compositionally biased region" description="Polar residues" evidence="9">
    <location>
        <begin position="517"/>
        <end position="529"/>
    </location>
</feature>
<feature type="repeat" description="WD" evidence="7">
    <location>
        <begin position="246"/>
        <end position="279"/>
    </location>
</feature>
<organism evidence="12 13">
    <name type="scientific">Cephus cinctus</name>
    <name type="common">Wheat stem sawfly</name>
    <dbReference type="NCBI Taxonomy" id="211228"/>
    <lineage>
        <taxon>Eukaryota</taxon>
        <taxon>Metazoa</taxon>
        <taxon>Ecdysozoa</taxon>
        <taxon>Arthropoda</taxon>
        <taxon>Hexapoda</taxon>
        <taxon>Insecta</taxon>
        <taxon>Pterygota</taxon>
        <taxon>Neoptera</taxon>
        <taxon>Endopterygota</taxon>
        <taxon>Hymenoptera</taxon>
        <taxon>Cephoidea</taxon>
        <taxon>Cephidae</taxon>
        <taxon>Cephus</taxon>
    </lineage>
</organism>
<protein>
    <submittedName>
        <fullName evidence="13">Enhancer of mRNA-decapping protein 4 isoform X1</fullName>
    </submittedName>
</protein>
<comment type="similarity">
    <text evidence="2">Belongs to the WD repeat EDC4 family.</text>
</comment>
<dbReference type="InterPro" id="IPR049404">
    <property type="entry name" value="EDC4_C"/>
</dbReference>
<dbReference type="Gene3D" id="6.10.140.270">
    <property type="match status" value="1"/>
</dbReference>
<feature type="domain" description="Enhancer of mRNA-decapping protein 4 C-terminal" evidence="11">
    <location>
        <begin position="956"/>
        <end position="1083"/>
    </location>
</feature>
<dbReference type="InterPro" id="IPR015943">
    <property type="entry name" value="WD40/YVTN_repeat-like_dom_sf"/>
</dbReference>
<dbReference type="GO" id="GO:0000932">
    <property type="term" value="C:P-body"/>
    <property type="evidence" value="ECO:0007669"/>
    <property type="project" value="UniProtKB-SubCell"/>
</dbReference>
<evidence type="ECO:0000256" key="3">
    <source>
        <dbReference type="ARBA" id="ARBA00022490"/>
    </source>
</evidence>
<dbReference type="Gene3D" id="1.10.220.100">
    <property type="entry name" value="conserved c-terminal region of ge- 1"/>
    <property type="match status" value="1"/>
</dbReference>
<keyword evidence="5" id="KW-0677">Repeat</keyword>
<evidence type="ECO:0000256" key="8">
    <source>
        <dbReference type="SAM" id="Coils"/>
    </source>
</evidence>
<dbReference type="Pfam" id="PF16529">
    <property type="entry name" value="Ge1_WD40"/>
    <property type="match status" value="1"/>
</dbReference>
<keyword evidence="3" id="KW-0963">Cytoplasm</keyword>
<dbReference type="InterPro" id="IPR032401">
    <property type="entry name" value="EDC4_WD40"/>
</dbReference>
<keyword evidence="12" id="KW-1185">Reference proteome</keyword>
<feature type="compositionally biased region" description="Acidic residues" evidence="9">
    <location>
        <begin position="650"/>
        <end position="659"/>
    </location>
</feature>
<feature type="domain" description="Enhancer of mRNA-decapping protein 4 WD40 repeat region" evidence="10">
    <location>
        <begin position="64"/>
        <end position="396"/>
    </location>
</feature>
<dbReference type="Proteomes" id="UP000694920">
    <property type="component" value="Unplaced"/>
</dbReference>
<reference evidence="13" key="1">
    <citation type="submission" date="2025-08" db="UniProtKB">
        <authorList>
            <consortium name="RefSeq"/>
        </authorList>
    </citation>
    <scope>IDENTIFICATION</scope>
</reference>
<evidence type="ECO:0000256" key="1">
    <source>
        <dbReference type="ARBA" id="ARBA00004201"/>
    </source>
</evidence>
<dbReference type="CTD" id="34541"/>
<name>A0AAJ7VW97_CEPCN</name>
<dbReference type="Pfam" id="PF21289">
    <property type="entry name" value="EDC4_C"/>
    <property type="match status" value="1"/>
</dbReference>
<keyword evidence="6 8" id="KW-0175">Coiled coil</keyword>
<accession>A0AAJ7VW97</accession>
<dbReference type="PANTHER" id="PTHR15598">
    <property type="entry name" value="ENHANCER OF MRNA-DECAPPING PROTEIN 4"/>
    <property type="match status" value="1"/>
</dbReference>
<comment type="subcellular location">
    <subcellularLocation>
        <location evidence="1">Cytoplasm</location>
        <location evidence="1">P-body</location>
    </subcellularLocation>
</comment>
<dbReference type="InterPro" id="IPR045152">
    <property type="entry name" value="EDC4-like"/>
</dbReference>
<dbReference type="InterPro" id="IPR044938">
    <property type="entry name" value="EDC4_C_sf"/>
</dbReference>
<dbReference type="PANTHER" id="PTHR15598:SF5">
    <property type="entry name" value="ENHANCER OF MRNA-DECAPPING PROTEIN 4"/>
    <property type="match status" value="1"/>
</dbReference>
<evidence type="ECO:0000256" key="7">
    <source>
        <dbReference type="PROSITE-ProRule" id="PRU00221"/>
    </source>
</evidence>
<evidence type="ECO:0000256" key="5">
    <source>
        <dbReference type="ARBA" id="ARBA00022737"/>
    </source>
</evidence>
<dbReference type="AlphaFoldDB" id="A0AAJ7VW97"/>
<dbReference type="InterPro" id="IPR036322">
    <property type="entry name" value="WD40_repeat_dom_sf"/>
</dbReference>
<dbReference type="GO" id="GO:0031087">
    <property type="term" value="P:deadenylation-independent decapping of nuclear-transcribed mRNA"/>
    <property type="evidence" value="ECO:0007669"/>
    <property type="project" value="InterPro"/>
</dbReference>
<gene>
    <name evidence="13" type="primary">LOC107275060</name>
</gene>
<evidence type="ECO:0000256" key="6">
    <source>
        <dbReference type="ARBA" id="ARBA00023054"/>
    </source>
</evidence>
<dbReference type="PROSITE" id="PS50294">
    <property type="entry name" value="WD_REPEATS_REGION"/>
    <property type="match status" value="1"/>
</dbReference>
<feature type="region of interest" description="Disordered" evidence="9">
    <location>
        <begin position="582"/>
        <end position="604"/>
    </location>
</feature>
<proteinExistence type="inferred from homology"/>
<dbReference type="RefSeq" id="XP_024935553.1">
    <property type="nucleotide sequence ID" value="XM_025079785.1"/>
</dbReference>
<dbReference type="FunFam" id="1.10.220.100:FF:000001">
    <property type="entry name" value="Enhancer of mRNA-decapping protein 4"/>
    <property type="match status" value="1"/>
</dbReference>
<keyword evidence="4 7" id="KW-0853">WD repeat</keyword>
<dbReference type="InterPro" id="IPR001680">
    <property type="entry name" value="WD40_rpt"/>
</dbReference>
<dbReference type="SUPFAM" id="SSF50978">
    <property type="entry name" value="WD40 repeat-like"/>
    <property type="match status" value="1"/>
</dbReference>
<dbReference type="GeneID" id="107275060"/>
<feature type="region of interest" description="Disordered" evidence="9">
    <location>
        <begin position="650"/>
        <end position="670"/>
    </location>
</feature>
<evidence type="ECO:0000259" key="10">
    <source>
        <dbReference type="Pfam" id="PF16529"/>
    </source>
</evidence>
<dbReference type="Gene3D" id="2.130.10.10">
    <property type="entry name" value="YVTN repeat-like/Quinoprotein amine dehydrogenase"/>
    <property type="match status" value="1"/>
</dbReference>
<dbReference type="PROSITE" id="PS50082">
    <property type="entry name" value="WD_REPEATS_2"/>
    <property type="match status" value="1"/>
</dbReference>
<evidence type="ECO:0000259" key="11">
    <source>
        <dbReference type="Pfam" id="PF21289"/>
    </source>
</evidence>
<evidence type="ECO:0000256" key="4">
    <source>
        <dbReference type="ARBA" id="ARBA00022574"/>
    </source>
</evidence>
<feature type="region of interest" description="Disordered" evidence="9">
    <location>
        <begin position="490"/>
        <end position="565"/>
    </location>
</feature>
<dbReference type="SMART" id="SM00320">
    <property type="entry name" value="WD40"/>
    <property type="match status" value="3"/>
</dbReference>
<sequence>MEGKRFYVSEDPGCFGKMIKPRQEIRPYEYPQTVEFSGQEDQHSIELDSTNVTIIPSSGGHDHGSSKVKLKNIVDFTWEHRFYTGQLLAVHMSGKYLAYGIKAASGGGMVRVVNKEMEQRALLRGMNGSIQDLAFAHISHAILACVDYIGCLFVYSIESTSTKLVCNLILQVDAEDISPTSHRVIWCPYIPEDESGDSDEVSKLLVLTRGSKAELWSIANVAARKGPGPIQATDHTIKETGGMLEISQHTGAIIEATFSPDGTALATASLDGEVKFFQVYMHGNSCAGQTQPRCLHQWRPHDGRPISCLFFLDDHKSYQPDAQFWRFAITGCDNNSELKVWSCELWTCLQTIKFEPTPTTGKMPVLKAGLDLSAGYLLLSDIYNKVLYILSLAKDSGEALACVSTVSEFLLPYPILSFGIVDAGQRRVRPTGESLEDLCPCEDDIEDQLVVRMYLVQPKSLQECHIAFRPATHVSGSCLMDTLTHDSLDYSEDLPDMGTVNHNGNAEEENGEEDRSVSTTMEASANHNAGLNLMTPDAFSSPAKKDGNTLDSNPASPDLENVLSGSPSLAQAVQALNASDPPLATSEVEEQAPASGGSSPSREVREILSLAEPEPEEEVKPEFVLDDDDIWEHTPPVLLKDVSVHAMQETEEFPEEEDNDERRTLSKAGVESNVGLNTADKNWRMTNDSHMLALNRKLDSLLETVQNQRQELRELRTEVTRLRQTTPVTTRIESALTRASQQQNASLEQAMHSQLTRQQEVLSSLENTIKEKIFTSLPRMLEYGVEPLRHQLAQIDDVLKDSLTELINGSQLKDTLALVAANSAKTALDIAFKESFTNVLLPGMERACQNMFRQVQDAFAKGTQEYLQKVEQLLIKQAQRNNEQQSAILATSVREELQNELTRGLSAIQEGTARTVRDSIREHLNQHFTELSGARSRATTPGIPVPAVADAQARVLSLLQRGQLNAAFQQALSASDLGLVVLVCDRTEPSRVFSCPLGPQGQGSRCILQQPVILSLVQQLSADLGHRTELKHRWLEEAILNLDPTDPVTREHMGNVLMTLQNQLATFVAANPNHRSARRMKMLAMGARALLNQHP</sequence>
<evidence type="ECO:0000313" key="13">
    <source>
        <dbReference type="RefSeq" id="XP_024935553.1"/>
    </source>
</evidence>